<dbReference type="GeneID" id="37047634"/>
<reference evidence="11 12" key="1">
    <citation type="journal article" date="2018" name="Mol. Biol. Evol.">
        <title>Broad Genomic Sampling Reveals a Smut Pathogenic Ancestry of the Fungal Clade Ustilaginomycotina.</title>
        <authorList>
            <person name="Kijpornyongpan T."/>
            <person name="Mondo S.J."/>
            <person name="Barry K."/>
            <person name="Sandor L."/>
            <person name="Lee J."/>
            <person name="Lipzen A."/>
            <person name="Pangilinan J."/>
            <person name="LaButti K."/>
            <person name="Hainaut M."/>
            <person name="Henrissat B."/>
            <person name="Grigoriev I.V."/>
            <person name="Spatafora J.W."/>
            <person name="Aime M.C."/>
        </authorList>
    </citation>
    <scope>NUCLEOTIDE SEQUENCE [LARGE SCALE GENOMIC DNA]</scope>
    <source>
        <strain evidence="11 12">MCA 4198</strain>
    </source>
</reference>
<evidence type="ECO:0000256" key="6">
    <source>
        <dbReference type="ARBA" id="ARBA00023136"/>
    </source>
</evidence>
<dbReference type="GO" id="GO:0016020">
    <property type="term" value="C:membrane"/>
    <property type="evidence" value="ECO:0007669"/>
    <property type="project" value="UniProtKB-SubCell"/>
</dbReference>
<evidence type="ECO:0000256" key="8">
    <source>
        <dbReference type="SAM" id="Coils"/>
    </source>
</evidence>
<evidence type="ECO:0000256" key="2">
    <source>
        <dbReference type="ARBA" id="ARBA00007104"/>
    </source>
</evidence>
<feature type="coiled-coil region" evidence="8">
    <location>
        <begin position="148"/>
        <end position="175"/>
    </location>
</feature>
<dbReference type="FunCoup" id="A0A316YRZ5">
    <property type="interactions" value="170"/>
</dbReference>
<evidence type="ECO:0000313" key="11">
    <source>
        <dbReference type="EMBL" id="PWN92011.1"/>
    </source>
</evidence>
<keyword evidence="3 7" id="KW-0812">Transmembrane</keyword>
<accession>A0A316YRZ5</accession>
<comment type="subcellular location">
    <subcellularLocation>
        <location evidence="1 7">Membrane</location>
        <topology evidence="1 7">Single-pass type I membrane protein</topology>
    </subcellularLocation>
</comment>
<dbReference type="Pfam" id="PF01105">
    <property type="entry name" value="EMP24_GP25L"/>
    <property type="match status" value="1"/>
</dbReference>
<keyword evidence="4 9" id="KW-0732">Signal</keyword>
<feature type="chain" id="PRO_5016242671" description="GOLD domain-containing protein" evidence="9">
    <location>
        <begin position="20"/>
        <end position="222"/>
    </location>
</feature>
<evidence type="ECO:0000256" key="1">
    <source>
        <dbReference type="ARBA" id="ARBA00004479"/>
    </source>
</evidence>
<feature type="domain" description="GOLD" evidence="10">
    <location>
        <begin position="29"/>
        <end position="131"/>
    </location>
</feature>
<evidence type="ECO:0000256" key="9">
    <source>
        <dbReference type="SAM" id="SignalP"/>
    </source>
</evidence>
<evidence type="ECO:0000313" key="12">
    <source>
        <dbReference type="Proteomes" id="UP000245768"/>
    </source>
</evidence>
<keyword evidence="8" id="KW-0175">Coiled coil</keyword>
<name>A0A316YRZ5_9BASI</name>
<dbReference type="OrthoDB" id="3427at2759"/>
<dbReference type="STRING" id="215250.A0A316YRZ5"/>
<dbReference type="InterPro" id="IPR009038">
    <property type="entry name" value="GOLD_dom"/>
</dbReference>
<evidence type="ECO:0000256" key="5">
    <source>
        <dbReference type="ARBA" id="ARBA00022989"/>
    </source>
</evidence>
<dbReference type="InterPro" id="IPR015720">
    <property type="entry name" value="Emp24-like"/>
</dbReference>
<gene>
    <name evidence="11" type="ORF">FA10DRAFT_80803</name>
</gene>
<keyword evidence="12" id="KW-1185">Reference proteome</keyword>
<sequence>MRLQALLLLLLSLLAHVKCLYFYLDPGDRRCFYEELPNDTVVVGHYMAEVWDREKQHFIIRDDLGIQITVKEVKEDHLVTSSMGPSEGKFAFTSHEAGDHSICLSTKLLNGSGYKPSPDDHEHQVRMHLDIIIGEAKPDNKPADRQHITDLAGRVRDLNDKLRDIRKEQQFQREREAEFRDASERANSRAVFWSLVQGVTLIATCVWQASHLRTFFDHRKIR</sequence>
<keyword evidence="6" id="KW-0472">Membrane</keyword>
<keyword evidence="5" id="KW-1133">Transmembrane helix</keyword>
<evidence type="ECO:0000256" key="7">
    <source>
        <dbReference type="RuleBase" id="RU003827"/>
    </source>
</evidence>
<dbReference type="InParanoid" id="A0A316YRZ5"/>
<dbReference type="RefSeq" id="XP_025379209.1">
    <property type="nucleotide sequence ID" value="XM_025525718.1"/>
</dbReference>
<dbReference type="EMBL" id="KZ819635">
    <property type="protein sequence ID" value="PWN92011.1"/>
    <property type="molecule type" value="Genomic_DNA"/>
</dbReference>
<feature type="signal peptide" evidence="9">
    <location>
        <begin position="1"/>
        <end position="19"/>
    </location>
</feature>
<comment type="similarity">
    <text evidence="2 7">Belongs to the EMP24/GP25L family.</text>
</comment>
<protein>
    <recommendedName>
        <fullName evidence="10">GOLD domain-containing protein</fullName>
    </recommendedName>
</protein>
<organism evidence="11 12">
    <name type="scientific">Acaromyces ingoldii</name>
    <dbReference type="NCBI Taxonomy" id="215250"/>
    <lineage>
        <taxon>Eukaryota</taxon>
        <taxon>Fungi</taxon>
        <taxon>Dikarya</taxon>
        <taxon>Basidiomycota</taxon>
        <taxon>Ustilaginomycotina</taxon>
        <taxon>Exobasidiomycetes</taxon>
        <taxon>Exobasidiales</taxon>
        <taxon>Cryptobasidiaceae</taxon>
        <taxon>Acaromyces</taxon>
    </lineage>
</organism>
<evidence type="ECO:0000256" key="4">
    <source>
        <dbReference type="ARBA" id="ARBA00022729"/>
    </source>
</evidence>
<proteinExistence type="inferred from homology"/>
<dbReference type="Proteomes" id="UP000245768">
    <property type="component" value="Unassembled WGS sequence"/>
</dbReference>
<evidence type="ECO:0000259" key="10">
    <source>
        <dbReference type="PROSITE" id="PS50866"/>
    </source>
</evidence>
<dbReference type="SMART" id="SM01190">
    <property type="entry name" value="EMP24_GP25L"/>
    <property type="match status" value="1"/>
</dbReference>
<dbReference type="AlphaFoldDB" id="A0A316YRZ5"/>
<dbReference type="PANTHER" id="PTHR22811">
    <property type="entry name" value="TRANSMEMBRANE EMP24 DOMAIN-CONTAINING PROTEIN"/>
    <property type="match status" value="1"/>
</dbReference>
<evidence type="ECO:0000256" key="3">
    <source>
        <dbReference type="ARBA" id="ARBA00022692"/>
    </source>
</evidence>
<dbReference type="PROSITE" id="PS50866">
    <property type="entry name" value="GOLD"/>
    <property type="match status" value="1"/>
</dbReference>